<dbReference type="OrthoDB" id="40902at2759"/>
<dbReference type="Proteomes" id="UP000179807">
    <property type="component" value="Unassembled WGS sequence"/>
</dbReference>
<organism evidence="2 3">
    <name type="scientific">Tritrichomonas foetus</name>
    <dbReference type="NCBI Taxonomy" id="1144522"/>
    <lineage>
        <taxon>Eukaryota</taxon>
        <taxon>Metamonada</taxon>
        <taxon>Parabasalia</taxon>
        <taxon>Tritrichomonadida</taxon>
        <taxon>Tritrichomonadidae</taxon>
        <taxon>Tritrichomonas</taxon>
    </lineage>
</organism>
<proteinExistence type="predicted"/>
<dbReference type="Gene3D" id="3.30.200.20">
    <property type="entry name" value="Phosphorylase Kinase, domain 1"/>
    <property type="match status" value="1"/>
</dbReference>
<dbReference type="GO" id="GO:0005524">
    <property type="term" value="F:ATP binding"/>
    <property type="evidence" value="ECO:0007669"/>
    <property type="project" value="InterPro"/>
</dbReference>
<sequence length="288" mass="33254">MIQNRYYDIREYTSDDTSHDNAATLYLASEKNSNMKVLMKQFVLDDDELNEFGTEVQALTSISHPNIIRPIDVFEDVIYGTVVLPFAEGGDLFEALLNDSWHINDKDLRTFSYHLLSAVSTLHLNGIIHRDLKPENIVLTAKTFDPRMFCIIDAASSYIENFTDKMNNSKFRCSRIYAPPEYCHNNVVTEKFDIWSIGMILYLMVAKSVPFYIDLITPRTLKRVLENRNQLFSGNRWDEISDDMKILIGSFLSFDPNDRPTASEALNNFIFYNFSLECDDQLKIEGCD</sequence>
<dbReference type="GeneID" id="94836242"/>
<dbReference type="InterPro" id="IPR011009">
    <property type="entry name" value="Kinase-like_dom_sf"/>
</dbReference>
<dbReference type="GO" id="GO:0004672">
    <property type="term" value="F:protein kinase activity"/>
    <property type="evidence" value="ECO:0007669"/>
    <property type="project" value="InterPro"/>
</dbReference>
<dbReference type="Pfam" id="PF00069">
    <property type="entry name" value="Pkinase"/>
    <property type="match status" value="1"/>
</dbReference>
<keyword evidence="3" id="KW-1185">Reference proteome</keyword>
<name>A0A1J4KJW6_9EUKA</name>
<dbReference type="SMART" id="SM00220">
    <property type="entry name" value="S_TKc"/>
    <property type="match status" value="1"/>
</dbReference>
<dbReference type="PROSITE" id="PS00108">
    <property type="entry name" value="PROTEIN_KINASE_ST"/>
    <property type="match status" value="1"/>
</dbReference>
<dbReference type="InterPro" id="IPR008271">
    <property type="entry name" value="Ser/Thr_kinase_AS"/>
</dbReference>
<evidence type="ECO:0000313" key="2">
    <source>
        <dbReference type="EMBL" id="OHT10140.1"/>
    </source>
</evidence>
<feature type="domain" description="Protein kinase" evidence="1">
    <location>
        <begin position="11"/>
        <end position="272"/>
    </location>
</feature>
<dbReference type="InterPro" id="IPR000719">
    <property type="entry name" value="Prot_kinase_dom"/>
</dbReference>
<dbReference type="RefSeq" id="XP_068363276.1">
    <property type="nucleotide sequence ID" value="XM_068501538.1"/>
</dbReference>
<evidence type="ECO:0000313" key="3">
    <source>
        <dbReference type="Proteomes" id="UP000179807"/>
    </source>
</evidence>
<accession>A0A1J4KJW6</accession>
<dbReference type="PIRSF" id="PIRSF000654">
    <property type="entry name" value="Integrin-linked_kinase"/>
    <property type="match status" value="1"/>
</dbReference>
<evidence type="ECO:0000259" key="1">
    <source>
        <dbReference type="PROSITE" id="PS50011"/>
    </source>
</evidence>
<protein>
    <recommendedName>
        <fullName evidence="1">Protein kinase domain-containing protein</fullName>
    </recommendedName>
</protein>
<comment type="caution">
    <text evidence="2">The sequence shown here is derived from an EMBL/GenBank/DDBJ whole genome shotgun (WGS) entry which is preliminary data.</text>
</comment>
<dbReference type="SUPFAM" id="SSF56112">
    <property type="entry name" value="Protein kinase-like (PK-like)"/>
    <property type="match status" value="1"/>
</dbReference>
<dbReference type="PANTHER" id="PTHR24347">
    <property type="entry name" value="SERINE/THREONINE-PROTEIN KINASE"/>
    <property type="match status" value="1"/>
</dbReference>
<reference evidence="2" key="1">
    <citation type="submission" date="2016-10" db="EMBL/GenBank/DDBJ databases">
        <authorList>
            <person name="Benchimol M."/>
            <person name="Almeida L.G."/>
            <person name="Vasconcelos A.T."/>
            <person name="Perreira-Neves A."/>
            <person name="Rosa I.A."/>
            <person name="Tasca T."/>
            <person name="Bogo M.R."/>
            <person name="de Souza W."/>
        </authorList>
    </citation>
    <scope>NUCLEOTIDE SEQUENCE [LARGE SCALE GENOMIC DNA]</scope>
    <source>
        <strain evidence="2">K</strain>
    </source>
</reference>
<gene>
    <name evidence="2" type="ORF">TRFO_20687</name>
</gene>
<dbReference type="EMBL" id="MLAK01000620">
    <property type="protein sequence ID" value="OHT10140.1"/>
    <property type="molecule type" value="Genomic_DNA"/>
</dbReference>
<dbReference type="Gene3D" id="1.10.510.10">
    <property type="entry name" value="Transferase(Phosphotransferase) domain 1"/>
    <property type="match status" value="1"/>
</dbReference>
<dbReference type="AlphaFoldDB" id="A0A1J4KJW6"/>
<dbReference type="VEuPathDB" id="TrichDB:TRFO_20687"/>
<dbReference type="PROSITE" id="PS50011">
    <property type="entry name" value="PROTEIN_KINASE_DOM"/>
    <property type="match status" value="1"/>
</dbReference>